<dbReference type="GO" id="GO:0004497">
    <property type="term" value="F:monooxygenase activity"/>
    <property type="evidence" value="ECO:0007669"/>
    <property type="project" value="InterPro"/>
</dbReference>
<evidence type="ECO:0000313" key="1">
    <source>
        <dbReference type="EMBL" id="KHN99703.1"/>
    </source>
</evidence>
<dbReference type="Proteomes" id="UP000030816">
    <property type="component" value="Unassembled WGS sequence"/>
</dbReference>
<comment type="caution">
    <text evidence="1">The sequence shown here is derived from an EMBL/GenBank/DDBJ whole genome shotgun (WGS) entry which is preliminary data.</text>
</comment>
<dbReference type="RefSeq" id="XP_040680769.1">
    <property type="nucleotide sequence ID" value="XM_040821355.1"/>
</dbReference>
<reference evidence="1 2" key="1">
    <citation type="journal article" date="2014" name="Proc. Natl. Acad. Sci. U.S.A.">
        <title>Trajectory and genomic determinants of fungal-pathogen speciation and host adaptation.</title>
        <authorList>
            <person name="Hu X."/>
            <person name="Xiao G."/>
            <person name="Zheng P."/>
            <person name="Shang Y."/>
            <person name="Su Y."/>
            <person name="Zhang X."/>
            <person name="Liu X."/>
            <person name="Zhan S."/>
            <person name="St Leger R.J."/>
            <person name="Wang C."/>
        </authorList>
    </citation>
    <scope>NUCLEOTIDE SEQUENCE [LARGE SCALE GENOMIC DNA]</scope>
    <source>
        <strain evidence="1 2">ARSEF 1941</strain>
    </source>
</reference>
<dbReference type="HOGENOM" id="CLU_1578874_0_0_1"/>
<organism evidence="1 2">
    <name type="scientific">Metarhizium album (strain ARSEF 1941)</name>
    <dbReference type="NCBI Taxonomy" id="1081103"/>
    <lineage>
        <taxon>Eukaryota</taxon>
        <taxon>Fungi</taxon>
        <taxon>Dikarya</taxon>
        <taxon>Ascomycota</taxon>
        <taxon>Pezizomycotina</taxon>
        <taxon>Sordariomycetes</taxon>
        <taxon>Hypocreomycetidae</taxon>
        <taxon>Hypocreales</taxon>
        <taxon>Clavicipitaceae</taxon>
        <taxon>Metarhizium</taxon>
    </lineage>
</organism>
<sequence length="169" mass="18803">MDPAAHKLRRGIMDIIMKLCFGRDVNCTGGSRESAAIVDSMITLSRSFALIKHFPILGTAMQSFPSPILARILPGFVDFRKVSCCQEKRSWIQMLGLFVSGTSDMFAKLPQQCAAWVAEVRERHQNGVCRDESGRQTVFDAILEAEPERTTKGLVDEAFSLVVGARRPR</sequence>
<proteinExistence type="predicted"/>
<dbReference type="InterPro" id="IPR036396">
    <property type="entry name" value="Cyt_P450_sf"/>
</dbReference>
<gene>
    <name evidence="1" type="ORF">MAM_02556</name>
</gene>
<keyword evidence="2" id="KW-1185">Reference proteome</keyword>
<protein>
    <submittedName>
        <fullName evidence="1">Calcineurin-dependent</fullName>
    </submittedName>
</protein>
<dbReference type="AlphaFoldDB" id="A0A0B2X084"/>
<evidence type="ECO:0000313" key="2">
    <source>
        <dbReference type="Proteomes" id="UP000030816"/>
    </source>
</evidence>
<name>A0A0B2X084_METAS</name>
<dbReference type="GeneID" id="63737011"/>
<dbReference type="GO" id="GO:0020037">
    <property type="term" value="F:heme binding"/>
    <property type="evidence" value="ECO:0007669"/>
    <property type="project" value="InterPro"/>
</dbReference>
<dbReference type="EMBL" id="AZHE01000004">
    <property type="protein sequence ID" value="KHN99703.1"/>
    <property type="molecule type" value="Genomic_DNA"/>
</dbReference>
<dbReference type="Gene3D" id="1.10.630.10">
    <property type="entry name" value="Cytochrome P450"/>
    <property type="match status" value="1"/>
</dbReference>
<dbReference type="OrthoDB" id="4935633at2759"/>
<accession>A0A0B2X084</accession>
<dbReference type="GO" id="GO:0005506">
    <property type="term" value="F:iron ion binding"/>
    <property type="evidence" value="ECO:0007669"/>
    <property type="project" value="InterPro"/>
</dbReference>
<dbReference type="GO" id="GO:0016705">
    <property type="term" value="F:oxidoreductase activity, acting on paired donors, with incorporation or reduction of molecular oxygen"/>
    <property type="evidence" value="ECO:0007669"/>
    <property type="project" value="InterPro"/>
</dbReference>